<accession>A0A077WX94</accession>
<keyword evidence="7 10" id="KW-0732">Signal</keyword>
<dbReference type="SUPFAM" id="SSF52025">
    <property type="entry name" value="PA domain"/>
    <property type="match status" value="1"/>
</dbReference>
<comment type="similarity">
    <text evidence="3">Belongs to the peptidase M28 family. M28A subfamily.</text>
</comment>
<evidence type="ECO:0000256" key="8">
    <source>
        <dbReference type="ARBA" id="ARBA00022801"/>
    </source>
</evidence>
<dbReference type="EMBL" id="LK023346">
    <property type="protein sequence ID" value="CDS11633.1"/>
    <property type="molecule type" value="Genomic_DNA"/>
</dbReference>
<evidence type="ECO:0000256" key="3">
    <source>
        <dbReference type="ARBA" id="ARBA00005957"/>
    </source>
</evidence>
<dbReference type="GO" id="GO:0008235">
    <property type="term" value="F:metalloexopeptidase activity"/>
    <property type="evidence" value="ECO:0007669"/>
    <property type="project" value="InterPro"/>
</dbReference>
<dbReference type="InterPro" id="IPR046450">
    <property type="entry name" value="PA_dom_sf"/>
</dbReference>
<dbReference type="GO" id="GO:0006508">
    <property type="term" value="P:proteolysis"/>
    <property type="evidence" value="ECO:0007669"/>
    <property type="project" value="UniProtKB-KW"/>
</dbReference>
<dbReference type="PANTHER" id="PTHR12147:SF26">
    <property type="entry name" value="PEPTIDASE M28 DOMAIN-CONTAINING PROTEIN"/>
    <property type="match status" value="1"/>
</dbReference>
<dbReference type="CDD" id="cd03876">
    <property type="entry name" value="M28_SGAP_like"/>
    <property type="match status" value="1"/>
</dbReference>
<evidence type="ECO:0000256" key="2">
    <source>
        <dbReference type="ARBA" id="ARBA00005634"/>
    </source>
</evidence>
<keyword evidence="4" id="KW-0031">Aminopeptidase</keyword>
<dbReference type="InterPro" id="IPR045175">
    <property type="entry name" value="M28_fam"/>
</dbReference>
<evidence type="ECO:0000256" key="1">
    <source>
        <dbReference type="ARBA" id="ARBA00001947"/>
    </source>
</evidence>
<evidence type="ECO:0000256" key="10">
    <source>
        <dbReference type="RuleBase" id="RU361240"/>
    </source>
</evidence>
<evidence type="ECO:0000259" key="12">
    <source>
        <dbReference type="Pfam" id="PF04389"/>
    </source>
</evidence>
<keyword evidence="9 10" id="KW-0862">Zinc</keyword>
<feature type="domain" description="Peptidase M28" evidence="12">
    <location>
        <begin position="246"/>
        <end position="457"/>
    </location>
</feature>
<name>A0A077WX94_9FUNG</name>
<dbReference type="Pfam" id="PF04389">
    <property type="entry name" value="Peptidase_M28"/>
    <property type="match status" value="1"/>
</dbReference>
<dbReference type="OrthoDB" id="10013407at2759"/>
<reference evidence="13" key="1">
    <citation type="journal article" date="2014" name="Genome Announc.">
        <title>De novo whole-genome sequence and genome annotation of Lichtheimia ramosa.</title>
        <authorList>
            <person name="Linde J."/>
            <person name="Schwartze V."/>
            <person name="Binder U."/>
            <person name="Lass-Florl C."/>
            <person name="Voigt K."/>
            <person name="Horn F."/>
        </authorList>
    </citation>
    <scope>NUCLEOTIDE SEQUENCE</scope>
    <source>
        <strain evidence="13">JMRC FSU:6197</strain>
    </source>
</reference>
<evidence type="ECO:0000259" key="11">
    <source>
        <dbReference type="Pfam" id="PF02225"/>
    </source>
</evidence>
<comment type="similarity">
    <text evidence="2">Belongs to the peptidase M28 family. M28B subfamily.</text>
</comment>
<comment type="cofactor">
    <cofactor evidence="1">
        <name>Zn(2+)</name>
        <dbReference type="ChEBI" id="CHEBI:29105"/>
    </cofactor>
</comment>
<feature type="chain" id="PRO_5005104889" description="Peptide hydrolase" evidence="10">
    <location>
        <begin position="20"/>
        <end position="513"/>
    </location>
</feature>
<sequence length="513" mass="54314">MKFVPSLFAVSLAAMGALAAPVVEERGPPAHALSKQLYNRLTIKGLTRHTDKFQSFADANGGNRVFGSKGHNETIQYFVDQTKPYYDVTVQPASFNYTETVKETVEFADPSASSSQEDIKVKLMTYSASTPEDGVTAEVAVIPNNGCKAEDYSQDVKGKIALVVRGECAFGDKATLAGKAGAVGVLVYNNEDGDVNGTLGGAIEGAAPAGGISKAHGELLKKLASEGKLTLKLTLVEFHEVRSTANVCAQTKSGNKNNVIVVGAHSDSVAAGPGINDNGSGSAALLEVAYLFRNVKPVNSVRFCWWTAEEFGLLGAEHYVKNLSEEEKKNIALYLNFDMVASPNAINGVYSPSASAEGVDAPAGSNAIENLFVDFFKEHHGYSTPSEFNGRSDYGPFIEVGIPSGGTFTGAEGIMTEEEAKQYGGKAGVAYDENYHAAGDTVDNLNHDFFLLHARAIGHAIATYSDSTADVDAEKGNQTNTKPIKNTLALPTNSDGKVKPVYTACGSNAVYDM</sequence>
<proteinExistence type="inferred from homology"/>
<evidence type="ECO:0000256" key="4">
    <source>
        <dbReference type="ARBA" id="ARBA00022438"/>
    </source>
</evidence>
<dbReference type="InterPro" id="IPR003137">
    <property type="entry name" value="PA_domain"/>
</dbReference>
<dbReference type="SUPFAM" id="SSF53187">
    <property type="entry name" value="Zn-dependent exopeptidases"/>
    <property type="match status" value="1"/>
</dbReference>
<evidence type="ECO:0000313" key="13">
    <source>
        <dbReference type="EMBL" id="CDS11633.1"/>
    </source>
</evidence>
<feature type="signal peptide" evidence="10">
    <location>
        <begin position="1"/>
        <end position="19"/>
    </location>
</feature>
<dbReference type="GO" id="GO:0046872">
    <property type="term" value="F:metal ion binding"/>
    <property type="evidence" value="ECO:0007669"/>
    <property type="project" value="UniProtKB-KW"/>
</dbReference>
<evidence type="ECO:0000256" key="6">
    <source>
        <dbReference type="ARBA" id="ARBA00022723"/>
    </source>
</evidence>
<evidence type="ECO:0000256" key="7">
    <source>
        <dbReference type="ARBA" id="ARBA00022729"/>
    </source>
</evidence>
<dbReference type="PANTHER" id="PTHR12147">
    <property type="entry name" value="METALLOPEPTIDASE M28 FAMILY MEMBER"/>
    <property type="match status" value="1"/>
</dbReference>
<dbReference type="GO" id="GO:0004177">
    <property type="term" value="F:aminopeptidase activity"/>
    <property type="evidence" value="ECO:0007669"/>
    <property type="project" value="UniProtKB-KW"/>
</dbReference>
<keyword evidence="6 10" id="KW-0479">Metal-binding</keyword>
<gene>
    <name evidence="13" type="ORF">LRAMOSA03896</name>
</gene>
<organism evidence="13">
    <name type="scientific">Lichtheimia ramosa</name>
    <dbReference type="NCBI Taxonomy" id="688394"/>
    <lineage>
        <taxon>Eukaryota</taxon>
        <taxon>Fungi</taxon>
        <taxon>Fungi incertae sedis</taxon>
        <taxon>Mucoromycota</taxon>
        <taxon>Mucoromycotina</taxon>
        <taxon>Mucoromycetes</taxon>
        <taxon>Mucorales</taxon>
        <taxon>Lichtheimiaceae</taxon>
        <taxon>Lichtheimia</taxon>
    </lineage>
</organism>
<keyword evidence="5 10" id="KW-0645">Protease</keyword>
<dbReference type="InterPro" id="IPR007484">
    <property type="entry name" value="Peptidase_M28"/>
</dbReference>
<dbReference type="InterPro" id="IPR041756">
    <property type="entry name" value="M28_SGAP-like"/>
</dbReference>
<dbReference type="Pfam" id="PF02225">
    <property type="entry name" value="PA"/>
    <property type="match status" value="1"/>
</dbReference>
<protein>
    <recommendedName>
        <fullName evidence="10">Peptide hydrolase</fullName>
        <ecNumber evidence="10">3.4.-.-</ecNumber>
    </recommendedName>
</protein>
<dbReference type="EC" id="3.4.-.-" evidence="10"/>
<evidence type="ECO:0000256" key="9">
    <source>
        <dbReference type="ARBA" id="ARBA00022833"/>
    </source>
</evidence>
<dbReference type="Gene3D" id="3.40.630.10">
    <property type="entry name" value="Zn peptidases"/>
    <property type="match status" value="1"/>
</dbReference>
<dbReference type="AlphaFoldDB" id="A0A077WX94"/>
<evidence type="ECO:0000256" key="5">
    <source>
        <dbReference type="ARBA" id="ARBA00022670"/>
    </source>
</evidence>
<feature type="domain" description="PA" evidence="11">
    <location>
        <begin position="135"/>
        <end position="220"/>
    </location>
</feature>
<keyword evidence="8 10" id="KW-0378">Hydrolase</keyword>
<dbReference type="Gene3D" id="3.50.30.30">
    <property type="match status" value="1"/>
</dbReference>